<dbReference type="PROSITE" id="PS50093">
    <property type="entry name" value="PKD"/>
    <property type="match status" value="1"/>
</dbReference>
<evidence type="ECO:0000313" key="4">
    <source>
        <dbReference type="Proteomes" id="UP000316778"/>
    </source>
</evidence>
<reference evidence="3 4" key="1">
    <citation type="journal article" date="2013" name="Stand. Genomic Sci.">
        <title>Genomic Encyclopedia of Type Strains, Phase I: The one thousand microbial genomes (KMG-I) project.</title>
        <authorList>
            <person name="Kyrpides N.C."/>
            <person name="Woyke T."/>
            <person name="Eisen J.A."/>
            <person name="Garrity G."/>
            <person name="Lilburn T.G."/>
            <person name="Beck B.J."/>
            <person name="Whitman W.B."/>
            <person name="Hugenholtz P."/>
            <person name="Klenk H.P."/>
        </authorList>
    </citation>
    <scope>NUCLEOTIDE SEQUENCE [LARGE SCALE GENOMIC DNA]</scope>
    <source>
        <strain evidence="3 4">DSM 13484</strain>
    </source>
</reference>
<dbReference type="CDD" id="cd00146">
    <property type="entry name" value="PKD"/>
    <property type="match status" value="1"/>
</dbReference>
<dbReference type="AlphaFoldDB" id="A0A562TCZ8"/>
<accession>A0A562TCZ8</accession>
<organism evidence="3 4">
    <name type="scientific">Chitinophaga japonensis</name>
    <name type="common">Flexibacter japonensis</name>
    <dbReference type="NCBI Taxonomy" id="104662"/>
    <lineage>
        <taxon>Bacteria</taxon>
        <taxon>Pseudomonadati</taxon>
        <taxon>Bacteroidota</taxon>
        <taxon>Chitinophagia</taxon>
        <taxon>Chitinophagales</taxon>
        <taxon>Chitinophagaceae</taxon>
        <taxon>Chitinophaga</taxon>
    </lineage>
</organism>
<evidence type="ECO:0000313" key="3">
    <source>
        <dbReference type="EMBL" id="TWI91253.1"/>
    </source>
</evidence>
<dbReference type="EMBL" id="VLLG01000002">
    <property type="protein sequence ID" value="TWI91253.1"/>
    <property type="molecule type" value="Genomic_DNA"/>
</dbReference>
<dbReference type="InterPro" id="IPR035986">
    <property type="entry name" value="PKD_dom_sf"/>
</dbReference>
<dbReference type="SUPFAM" id="SSF49299">
    <property type="entry name" value="PKD domain"/>
    <property type="match status" value="2"/>
</dbReference>
<comment type="caution">
    <text evidence="3">The sequence shown here is derived from an EMBL/GenBank/DDBJ whole genome shotgun (WGS) entry which is preliminary data.</text>
</comment>
<name>A0A562TCZ8_CHIJA</name>
<keyword evidence="1" id="KW-0732">Signal</keyword>
<evidence type="ECO:0000259" key="2">
    <source>
        <dbReference type="PROSITE" id="PS50093"/>
    </source>
</evidence>
<feature type="signal peptide" evidence="1">
    <location>
        <begin position="1"/>
        <end position="19"/>
    </location>
</feature>
<sequence>MKYVLLPLLMLFVTAPLCAQITCTTKGQNPETAFPVCGTEKFTQSSVPICGGKDIPGLNCLNQHTDKNPFWYKFTCFRTGTLGFIITPHDLGEDYDWQLFDVTNYPINQVYTNKQLFVAANWSGEYGLTGASFQGQAHEVCDGFGQPLFSSMPTIQQGHNYLLLISHFSDSQSGYDLEFKGGTASITDPLVPAIQQVIYDCAAPALRVKLNKRVQCNSLAANGSDFTLTGGGAAGITGATGINCNSGFDMDSIVLTLSAPLPAGSYSLALKAGTDGNSLLDACETAGGGSGVPPTPFTVAQQFPSLPDHILPVGCQPDQVQLVLSQPVRCSSIAANGSDFTISGSTPVTVQNAAGGSCAGGLTDTITLRLSGVINTAGAYQVALRTGSDGNTLLSECWQPTPAGASLPFTTSDTVNADFSYTLTLDCTYDTVTLTHNGNNGVNSWQWSSDGAPFSTEQNPVKVYTVFGLHTIKLVVSNGVCSDSADTSIELINELDAAFSASADILCPTDVVSFANESTGYHITGYVWNFGNGIITSTPAPMPQSYPQLKEERDYTVSLIVQNDMNCFDTATRVIKVVPSCYIDVPTAFSPNGDGVNDYLYPLNGYKAVDLRFSVYNRLGQLVFETNDWQRKWDGTVGGRPQGVGTYVWMLTYTHRETGQHVFKKGVATLVR</sequence>
<protein>
    <submittedName>
        <fullName evidence="3">Gliding motility-associated-like protein</fullName>
    </submittedName>
</protein>
<feature type="domain" description="PKD" evidence="2">
    <location>
        <begin position="512"/>
        <end position="577"/>
    </location>
</feature>
<dbReference type="RefSeq" id="WP_145710409.1">
    <property type="nucleotide sequence ID" value="NZ_BAAAFY010000001.1"/>
</dbReference>
<dbReference type="Proteomes" id="UP000316778">
    <property type="component" value="Unassembled WGS sequence"/>
</dbReference>
<dbReference type="InterPro" id="IPR000601">
    <property type="entry name" value="PKD_dom"/>
</dbReference>
<keyword evidence="4" id="KW-1185">Reference proteome</keyword>
<dbReference type="InterPro" id="IPR026341">
    <property type="entry name" value="T9SS_type_B"/>
</dbReference>
<dbReference type="InterPro" id="IPR022409">
    <property type="entry name" value="PKD/Chitinase_dom"/>
</dbReference>
<dbReference type="SMART" id="SM00089">
    <property type="entry name" value="PKD"/>
    <property type="match status" value="2"/>
</dbReference>
<evidence type="ECO:0000256" key="1">
    <source>
        <dbReference type="SAM" id="SignalP"/>
    </source>
</evidence>
<dbReference type="Gene3D" id="2.60.40.10">
    <property type="entry name" value="Immunoglobulins"/>
    <property type="match status" value="2"/>
</dbReference>
<dbReference type="OrthoDB" id="610082at2"/>
<dbReference type="InterPro" id="IPR013783">
    <property type="entry name" value="Ig-like_fold"/>
</dbReference>
<gene>
    <name evidence="3" type="ORF">LX66_0618</name>
</gene>
<dbReference type="Pfam" id="PF13585">
    <property type="entry name" value="CHU_C"/>
    <property type="match status" value="1"/>
</dbReference>
<proteinExistence type="predicted"/>
<dbReference type="NCBIfam" id="TIGR04131">
    <property type="entry name" value="Bac_Flav_CTERM"/>
    <property type="match status" value="1"/>
</dbReference>
<feature type="chain" id="PRO_5021743366" evidence="1">
    <location>
        <begin position="20"/>
        <end position="672"/>
    </location>
</feature>